<keyword evidence="2" id="KW-1185">Reference proteome</keyword>
<dbReference type="Proteomes" id="UP000266441">
    <property type="component" value="Unassembled WGS sequence"/>
</dbReference>
<organism evidence="1 2">
    <name type="scientific">Mariniphaga sediminis</name>
    <dbReference type="NCBI Taxonomy" id="1628158"/>
    <lineage>
        <taxon>Bacteria</taxon>
        <taxon>Pseudomonadati</taxon>
        <taxon>Bacteroidota</taxon>
        <taxon>Bacteroidia</taxon>
        <taxon>Marinilabiliales</taxon>
        <taxon>Prolixibacteraceae</taxon>
        <taxon>Mariniphaga</taxon>
    </lineage>
</organism>
<name>A0A399CZ08_9BACT</name>
<accession>A0A399CZ08</accession>
<proteinExistence type="predicted"/>
<evidence type="ECO:0000313" key="2">
    <source>
        <dbReference type="Proteomes" id="UP000266441"/>
    </source>
</evidence>
<dbReference type="OrthoDB" id="2086922at2"/>
<evidence type="ECO:0000313" key="1">
    <source>
        <dbReference type="EMBL" id="RIH64894.1"/>
    </source>
</evidence>
<dbReference type="AlphaFoldDB" id="A0A399CZ08"/>
<reference evidence="1 2" key="1">
    <citation type="journal article" date="2015" name="Int. J. Syst. Evol. Microbiol.">
        <title>Mariniphaga sediminis sp. nov., isolated from coastal sediment.</title>
        <authorList>
            <person name="Wang F.Q."/>
            <person name="Shen Q.Y."/>
            <person name="Chen G.J."/>
            <person name="Du Z.J."/>
        </authorList>
    </citation>
    <scope>NUCLEOTIDE SEQUENCE [LARGE SCALE GENOMIC DNA]</scope>
    <source>
        <strain evidence="1 2">SY21</strain>
    </source>
</reference>
<sequence length="208" mass="24499">MKKRVSDKYSQFYKSIGFERLGLFELIKDEFNPATVLYPGCSIHVTPSFYFNHVVYVDTSQLSIDFFANKNDVSGIINENKTFPESSYWNFLPKDFRFDLGLRTSSFDLLLSLFSGKLINYCEKYIKFRGFVLTNSLFSDNDSIKNRNDFKLLGLIQCKNFTYHIDYKMKSSKETHSKLRQRDKGFEYIDNENYYVYQKMKRDGTGAV</sequence>
<comment type="caution">
    <text evidence="1">The sequence shown here is derived from an EMBL/GenBank/DDBJ whole genome shotgun (WGS) entry which is preliminary data.</text>
</comment>
<gene>
    <name evidence="1" type="ORF">D1164_12705</name>
</gene>
<protein>
    <submittedName>
        <fullName evidence="1">Uncharacterized protein</fullName>
    </submittedName>
</protein>
<dbReference type="EMBL" id="QWET01000008">
    <property type="protein sequence ID" value="RIH64894.1"/>
    <property type="molecule type" value="Genomic_DNA"/>
</dbReference>
<dbReference type="RefSeq" id="WP_119350359.1">
    <property type="nucleotide sequence ID" value="NZ_QWET01000008.1"/>
</dbReference>